<dbReference type="GO" id="GO:0060395">
    <property type="term" value="P:SMAD protein signal transduction"/>
    <property type="evidence" value="ECO:0007669"/>
    <property type="project" value="TreeGrafter"/>
</dbReference>
<dbReference type="PROSITE" id="PS51076">
    <property type="entry name" value="MH2"/>
    <property type="match status" value="1"/>
</dbReference>
<dbReference type="GO" id="GO:0050793">
    <property type="term" value="P:regulation of developmental process"/>
    <property type="evidence" value="ECO:0007669"/>
    <property type="project" value="UniProtKB-ARBA"/>
</dbReference>
<dbReference type="GO" id="GO:0070411">
    <property type="term" value="F:I-SMAD binding"/>
    <property type="evidence" value="ECO:0007669"/>
    <property type="project" value="TreeGrafter"/>
</dbReference>
<gene>
    <name evidence="4" type="ORF">ASIM_LOCUS17964</name>
</gene>
<dbReference type="GO" id="GO:0009791">
    <property type="term" value="P:post-embryonic development"/>
    <property type="evidence" value="ECO:0007669"/>
    <property type="project" value="UniProtKB-ARBA"/>
</dbReference>
<dbReference type="Proteomes" id="UP000267096">
    <property type="component" value="Unassembled WGS sequence"/>
</dbReference>
<keyword evidence="1" id="KW-0805">Transcription regulation</keyword>
<evidence type="ECO:0000256" key="2">
    <source>
        <dbReference type="ARBA" id="ARBA00023163"/>
    </source>
</evidence>
<keyword evidence="2" id="KW-0804">Transcription</keyword>
<dbReference type="PANTHER" id="PTHR13703">
    <property type="entry name" value="SMAD"/>
    <property type="match status" value="1"/>
</dbReference>
<dbReference type="GO" id="GO:0030154">
    <property type="term" value="P:cell differentiation"/>
    <property type="evidence" value="ECO:0007669"/>
    <property type="project" value="TreeGrafter"/>
</dbReference>
<dbReference type="GO" id="GO:0071144">
    <property type="term" value="C:heteromeric SMAD protein complex"/>
    <property type="evidence" value="ECO:0007669"/>
    <property type="project" value="TreeGrafter"/>
</dbReference>
<dbReference type="InterPro" id="IPR017855">
    <property type="entry name" value="SMAD-like_dom_sf"/>
</dbReference>
<dbReference type="Pfam" id="PF03166">
    <property type="entry name" value="MH2"/>
    <property type="match status" value="1"/>
</dbReference>
<dbReference type="GO" id="GO:0000978">
    <property type="term" value="F:RNA polymerase II cis-regulatory region sequence-specific DNA binding"/>
    <property type="evidence" value="ECO:0007669"/>
    <property type="project" value="TreeGrafter"/>
</dbReference>
<dbReference type="GO" id="GO:0051239">
    <property type="term" value="P:regulation of multicellular organismal process"/>
    <property type="evidence" value="ECO:0007669"/>
    <property type="project" value="UniProtKB-ARBA"/>
</dbReference>
<dbReference type="GO" id="GO:0000981">
    <property type="term" value="F:DNA-binding transcription factor activity, RNA polymerase II-specific"/>
    <property type="evidence" value="ECO:0007669"/>
    <property type="project" value="TreeGrafter"/>
</dbReference>
<dbReference type="AlphaFoldDB" id="A0A3P6T954"/>
<dbReference type="EMBL" id="UYRR01034816">
    <property type="protein sequence ID" value="VDK62358.1"/>
    <property type="molecule type" value="Genomic_DNA"/>
</dbReference>
<sequence>MISSSTSIEYSSNIESPLSSYSSGNVIRFDLKRIKCIAQIDYASPSSVISEDGCEPTKMDTSVYSDYPEPDFWCSIRYYELNSRVGELFEMLTKAKNYNHAYELAQMCTIRISFVKGWGADYPRQDVTSTPCWMEIQLHMPLKFADELIAKFPPPLNPISSVS</sequence>
<dbReference type="GO" id="GO:0030509">
    <property type="term" value="P:BMP signaling pathway"/>
    <property type="evidence" value="ECO:0007669"/>
    <property type="project" value="TreeGrafter"/>
</dbReference>
<keyword evidence="5" id="KW-1185">Reference proteome</keyword>
<organism evidence="4 5">
    <name type="scientific">Anisakis simplex</name>
    <name type="common">Herring worm</name>
    <dbReference type="NCBI Taxonomy" id="6269"/>
    <lineage>
        <taxon>Eukaryota</taxon>
        <taxon>Metazoa</taxon>
        <taxon>Ecdysozoa</taxon>
        <taxon>Nematoda</taxon>
        <taxon>Chromadorea</taxon>
        <taxon>Rhabditida</taxon>
        <taxon>Spirurina</taxon>
        <taxon>Ascaridomorpha</taxon>
        <taxon>Ascaridoidea</taxon>
        <taxon>Anisakidae</taxon>
        <taxon>Anisakis</taxon>
        <taxon>Anisakis simplex complex</taxon>
    </lineage>
</organism>
<feature type="domain" description="MH2" evidence="3">
    <location>
        <begin position="1"/>
        <end position="163"/>
    </location>
</feature>
<dbReference type="InterPro" id="IPR001132">
    <property type="entry name" value="SMAD_dom_Dwarfin-type"/>
</dbReference>
<name>A0A3P6T954_ANISI</name>
<dbReference type="GO" id="GO:0009653">
    <property type="term" value="P:anatomical structure morphogenesis"/>
    <property type="evidence" value="ECO:0007669"/>
    <property type="project" value="TreeGrafter"/>
</dbReference>
<proteinExistence type="predicted"/>
<evidence type="ECO:0000313" key="5">
    <source>
        <dbReference type="Proteomes" id="UP000267096"/>
    </source>
</evidence>
<dbReference type="InterPro" id="IPR008984">
    <property type="entry name" value="SMAD_FHA_dom_sf"/>
</dbReference>
<accession>A0A3P6T954</accession>
<dbReference type="OrthoDB" id="5794312at2759"/>
<reference evidence="4 5" key="1">
    <citation type="submission" date="2018-11" db="EMBL/GenBank/DDBJ databases">
        <authorList>
            <consortium name="Pathogen Informatics"/>
        </authorList>
    </citation>
    <scope>NUCLEOTIDE SEQUENCE [LARGE SCALE GENOMIC DNA]</scope>
</reference>
<dbReference type="SUPFAM" id="SSF49879">
    <property type="entry name" value="SMAD/FHA domain"/>
    <property type="match status" value="1"/>
</dbReference>
<protein>
    <recommendedName>
        <fullName evidence="3">MH2 domain-containing protein</fullName>
    </recommendedName>
</protein>
<dbReference type="Gene3D" id="2.60.200.10">
    <property type="match status" value="2"/>
</dbReference>
<dbReference type="InterPro" id="IPR013790">
    <property type="entry name" value="Dwarfin"/>
</dbReference>
<evidence type="ECO:0000259" key="3">
    <source>
        <dbReference type="PROSITE" id="PS51076"/>
    </source>
</evidence>
<dbReference type="SMART" id="SM00524">
    <property type="entry name" value="DWB"/>
    <property type="match status" value="1"/>
</dbReference>
<evidence type="ECO:0000256" key="1">
    <source>
        <dbReference type="ARBA" id="ARBA00023015"/>
    </source>
</evidence>
<evidence type="ECO:0000313" key="4">
    <source>
        <dbReference type="EMBL" id="VDK62358.1"/>
    </source>
</evidence>